<evidence type="ECO:0000256" key="3">
    <source>
        <dbReference type="SAM" id="MobiDB-lite"/>
    </source>
</evidence>
<dbReference type="PANTHER" id="PTHR34557:SF1">
    <property type="entry name" value="PHYTOCHROMOBILIN:FERREDOXIN OXIDOREDUCTASE, CHLOROPLASTIC"/>
    <property type="match status" value="1"/>
</dbReference>
<keyword evidence="2" id="KW-0560">Oxidoreductase</keyword>
<dbReference type="EMBL" id="HBEL01025083">
    <property type="protein sequence ID" value="CAD8415531.1"/>
    <property type="molecule type" value="Transcribed_RNA"/>
</dbReference>
<proteinExistence type="inferred from homology"/>
<evidence type="ECO:0000313" key="4">
    <source>
        <dbReference type="EMBL" id="CAD8415531.1"/>
    </source>
</evidence>
<protein>
    <submittedName>
        <fullName evidence="5">Uncharacterized protein</fullName>
    </submittedName>
</protein>
<feature type="compositionally biased region" description="Basic and acidic residues" evidence="3">
    <location>
        <begin position="179"/>
        <end position="190"/>
    </location>
</feature>
<feature type="region of interest" description="Disordered" evidence="3">
    <location>
        <begin position="179"/>
        <end position="200"/>
    </location>
</feature>
<feature type="compositionally biased region" description="Polar residues" evidence="3">
    <location>
        <begin position="191"/>
        <end position="200"/>
    </location>
</feature>
<dbReference type="GO" id="GO:0050897">
    <property type="term" value="F:cobalt ion binding"/>
    <property type="evidence" value="ECO:0007669"/>
    <property type="project" value="InterPro"/>
</dbReference>
<accession>A0A6T8K925</accession>
<dbReference type="InterPro" id="IPR009249">
    <property type="entry name" value="Ferredoxin-dep_bilin_Rdtase"/>
</dbReference>
<reference evidence="5" key="1">
    <citation type="submission" date="2021-01" db="EMBL/GenBank/DDBJ databases">
        <authorList>
            <person name="Corre E."/>
            <person name="Pelletier E."/>
            <person name="Niang G."/>
            <person name="Scheremetjew M."/>
            <person name="Finn R."/>
            <person name="Kale V."/>
            <person name="Holt S."/>
            <person name="Cochrane G."/>
            <person name="Meng A."/>
            <person name="Brown T."/>
            <person name="Cohen L."/>
        </authorList>
    </citation>
    <scope>NUCLEOTIDE SEQUENCE</scope>
    <source>
        <strain evidence="5">CCAP1064/1</strain>
    </source>
</reference>
<dbReference type="GO" id="GO:0010024">
    <property type="term" value="P:phytochromobilin biosynthetic process"/>
    <property type="evidence" value="ECO:0007669"/>
    <property type="project" value="InterPro"/>
</dbReference>
<dbReference type="PANTHER" id="PTHR34557">
    <property type="entry name" value="PHYTOCHROMOBILIN:FERREDOXIN OXIDOREDUCTASE, CHLOROPLASTIC"/>
    <property type="match status" value="1"/>
</dbReference>
<evidence type="ECO:0000313" key="5">
    <source>
        <dbReference type="EMBL" id="CAD8415532.1"/>
    </source>
</evidence>
<dbReference type="EMBL" id="HBEL01025084">
    <property type="protein sequence ID" value="CAD8415532.1"/>
    <property type="molecule type" value="Transcribed_RNA"/>
</dbReference>
<dbReference type="GO" id="GO:0016636">
    <property type="term" value="F:oxidoreductase activity, acting on the CH-CH group of donors, iron-sulfur protein as acceptor"/>
    <property type="evidence" value="ECO:0007669"/>
    <property type="project" value="InterPro"/>
</dbReference>
<comment type="similarity">
    <text evidence="1">Belongs to the HY2 family.</text>
</comment>
<dbReference type="Pfam" id="PF05996">
    <property type="entry name" value="Fe_bilin_red"/>
    <property type="match status" value="1"/>
</dbReference>
<evidence type="ECO:0000256" key="2">
    <source>
        <dbReference type="ARBA" id="ARBA00023002"/>
    </source>
</evidence>
<evidence type="ECO:0000256" key="1">
    <source>
        <dbReference type="ARBA" id="ARBA00006908"/>
    </source>
</evidence>
<organism evidence="5">
    <name type="scientific">Proboscia inermis</name>
    <dbReference type="NCBI Taxonomy" id="420281"/>
    <lineage>
        <taxon>Eukaryota</taxon>
        <taxon>Sar</taxon>
        <taxon>Stramenopiles</taxon>
        <taxon>Ochrophyta</taxon>
        <taxon>Bacillariophyta</taxon>
        <taxon>Coscinodiscophyceae</taxon>
        <taxon>Rhizosoleniophycidae</taxon>
        <taxon>Rhizosoleniales</taxon>
        <taxon>Rhizosoleniaceae</taxon>
        <taxon>Proboscia</taxon>
    </lineage>
</organism>
<dbReference type="Gene3D" id="3.40.1500.20">
    <property type="match status" value="1"/>
</dbReference>
<name>A0A6T8K925_9STRA</name>
<gene>
    <name evidence="4" type="ORF">PINE0816_LOCUS11666</name>
    <name evidence="5" type="ORF">PINE0816_LOCUS11667</name>
</gene>
<sequence length="200" mass="23041">MTQEMDVKCSTLSGIPTPHIISPYLELIFLNRKKYLGIVDFQPLYEDEAMHASTFESMLAPIKQQYPTLKVKVSSKFYDKTQLFSDEMLFTRFDDESVVFDELFPAFQEYVASHVDMIKQSTPCHDIEQCNKVLDRHGAYDTYSAERDPATGLFAAMFGKEWADEFVYDFLFGLSEKPSMDEKAKKDEQPSKNPYANSSK</sequence>
<dbReference type="AlphaFoldDB" id="A0A6T8K925"/>